<proteinExistence type="predicted"/>
<organism evidence="3 4">
    <name type="scientific">Colletotrichum salicis</name>
    <dbReference type="NCBI Taxonomy" id="1209931"/>
    <lineage>
        <taxon>Eukaryota</taxon>
        <taxon>Fungi</taxon>
        <taxon>Dikarya</taxon>
        <taxon>Ascomycota</taxon>
        <taxon>Pezizomycotina</taxon>
        <taxon>Sordariomycetes</taxon>
        <taxon>Hypocreomycetidae</taxon>
        <taxon>Glomerellales</taxon>
        <taxon>Glomerellaceae</taxon>
        <taxon>Colletotrichum</taxon>
        <taxon>Colletotrichum acutatum species complex</taxon>
    </lineage>
</organism>
<dbReference type="AlphaFoldDB" id="A0A135V9P5"/>
<dbReference type="Proteomes" id="UP000070121">
    <property type="component" value="Unassembled WGS sequence"/>
</dbReference>
<gene>
    <name evidence="3" type="ORF">CSAL01_07623</name>
</gene>
<evidence type="ECO:0000313" key="4">
    <source>
        <dbReference type="Proteomes" id="UP000070121"/>
    </source>
</evidence>
<name>A0A135V9P5_9PEZI</name>
<accession>A0A135V9P5</accession>
<feature type="transmembrane region" description="Helical" evidence="2">
    <location>
        <begin position="13"/>
        <end position="34"/>
    </location>
</feature>
<comment type="caution">
    <text evidence="3">The sequence shown here is derived from an EMBL/GenBank/DDBJ whole genome shotgun (WGS) entry which is preliminary data.</text>
</comment>
<keyword evidence="2" id="KW-0812">Transmembrane</keyword>
<sequence>MGHDATDQEIMEVWNLLMGLSGAILVIVLIREIFKLCRGFLLERHIQRSLEKALFAYQVLEKMQQSLREDVLSVRAEFGKSNKNGSNLFGYGSASAEQEKKTIEKDRKEVEKMKADLDKEKNAVEIMKVDVSKGLEELQKLRAKIVEKTDEDAGSGDKVGATDGKDTGLQH</sequence>
<dbReference type="OrthoDB" id="4846081at2759"/>
<keyword evidence="2" id="KW-1133">Transmembrane helix</keyword>
<keyword evidence="4" id="KW-1185">Reference proteome</keyword>
<dbReference type="EMBL" id="JFFI01000129">
    <property type="protein sequence ID" value="KXH69325.1"/>
    <property type="molecule type" value="Genomic_DNA"/>
</dbReference>
<reference evidence="3 4" key="1">
    <citation type="submission" date="2014-02" db="EMBL/GenBank/DDBJ databases">
        <title>The genome sequence of Colletotrichum salicis CBS 607.94.</title>
        <authorList>
            <person name="Baroncelli R."/>
            <person name="Thon M.R."/>
        </authorList>
    </citation>
    <scope>NUCLEOTIDE SEQUENCE [LARGE SCALE GENOMIC DNA]</scope>
    <source>
        <strain evidence="3 4">CBS 607.94</strain>
    </source>
</reference>
<evidence type="ECO:0000313" key="3">
    <source>
        <dbReference type="EMBL" id="KXH69325.1"/>
    </source>
</evidence>
<evidence type="ECO:0000256" key="1">
    <source>
        <dbReference type="SAM" id="MobiDB-lite"/>
    </source>
</evidence>
<feature type="region of interest" description="Disordered" evidence="1">
    <location>
        <begin position="146"/>
        <end position="171"/>
    </location>
</feature>
<evidence type="ECO:0000256" key="2">
    <source>
        <dbReference type="SAM" id="Phobius"/>
    </source>
</evidence>
<protein>
    <submittedName>
        <fullName evidence="3">Uncharacterized protein</fullName>
    </submittedName>
</protein>
<keyword evidence="2" id="KW-0472">Membrane</keyword>